<reference evidence="2 3" key="1">
    <citation type="submission" date="2024-04" db="EMBL/GenBank/DDBJ databases">
        <authorList>
            <consortium name="Genoscope - CEA"/>
            <person name="William W."/>
        </authorList>
    </citation>
    <scope>NUCLEOTIDE SEQUENCE [LARGE SCALE GENOMIC DNA]</scope>
</reference>
<dbReference type="InterPro" id="IPR036179">
    <property type="entry name" value="Ig-like_dom_sf"/>
</dbReference>
<sequence length="146" mass="16344">MVPSSTWTINHKYISGLQVTMKRATTDDSGTYVCQGYFTFGMKTKIVNITQEVVIKPKPPPVASKSDPGNNTLSPSAIAGIVIPLVCAVVLCRAAWYLLKNKREKGKELLAYLSFKWKVSPVVRYFQTLCRKIDRRKKAAELTVAY</sequence>
<organism evidence="2 3">
    <name type="scientific">Lymnaea stagnalis</name>
    <name type="common">Great pond snail</name>
    <name type="synonym">Helix stagnalis</name>
    <dbReference type="NCBI Taxonomy" id="6523"/>
    <lineage>
        <taxon>Eukaryota</taxon>
        <taxon>Metazoa</taxon>
        <taxon>Spiralia</taxon>
        <taxon>Lophotrochozoa</taxon>
        <taxon>Mollusca</taxon>
        <taxon>Gastropoda</taxon>
        <taxon>Heterobranchia</taxon>
        <taxon>Euthyneura</taxon>
        <taxon>Panpulmonata</taxon>
        <taxon>Hygrophila</taxon>
        <taxon>Lymnaeoidea</taxon>
        <taxon>Lymnaeidae</taxon>
        <taxon>Lymnaea</taxon>
    </lineage>
</organism>
<dbReference type="EMBL" id="CAXITT010001583">
    <property type="protein sequence ID" value="CAL1548710.1"/>
    <property type="molecule type" value="Genomic_DNA"/>
</dbReference>
<evidence type="ECO:0000313" key="3">
    <source>
        <dbReference type="Proteomes" id="UP001497497"/>
    </source>
</evidence>
<comment type="caution">
    <text evidence="2">The sequence shown here is derived from an EMBL/GenBank/DDBJ whole genome shotgun (WGS) entry which is preliminary data.</text>
</comment>
<dbReference type="Proteomes" id="UP001497497">
    <property type="component" value="Unassembled WGS sequence"/>
</dbReference>
<keyword evidence="1" id="KW-1133">Transmembrane helix</keyword>
<accession>A0AAV2IQK0</accession>
<evidence type="ECO:0000256" key="1">
    <source>
        <dbReference type="SAM" id="Phobius"/>
    </source>
</evidence>
<keyword evidence="3" id="KW-1185">Reference proteome</keyword>
<dbReference type="SUPFAM" id="SSF48726">
    <property type="entry name" value="Immunoglobulin"/>
    <property type="match status" value="1"/>
</dbReference>
<gene>
    <name evidence="2" type="ORF">GSLYS_00022027001</name>
</gene>
<evidence type="ECO:0008006" key="4">
    <source>
        <dbReference type="Google" id="ProtNLM"/>
    </source>
</evidence>
<name>A0AAV2IQK0_LYMST</name>
<keyword evidence="1" id="KW-0472">Membrane</keyword>
<evidence type="ECO:0000313" key="2">
    <source>
        <dbReference type="EMBL" id="CAL1548710.1"/>
    </source>
</evidence>
<feature type="transmembrane region" description="Helical" evidence="1">
    <location>
        <begin position="77"/>
        <end position="99"/>
    </location>
</feature>
<keyword evidence="1" id="KW-0812">Transmembrane</keyword>
<proteinExistence type="predicted"/>
<protein>
    <recommendedName>
        <fullName evidence="4">Ig-like domain-containing protein</fullName>
    </recommendedName>
</protein>
<dbReference type="AlphaFoldDB" id="A0AAV2IQK0"/>
<feature type="non-terminal residue" evidence="2">
    <location>
        <position position="146"/>
    </location>
</feature>